<name>A0AAJ0AG92_9PEZI</name>
<evidence type="ECO:0000256" key="1">
    <source>
        <dbReference type="SAM" id="Phobius"/>
    </source>
</evidence>
<gene>
    <name evidence="2" type="ORF">BDP55DRAFT_635413</name>
</gene>
<comment type="caution">
    <text evidence="2">The sequence shown here is derived from an EMBL/GenBank/DDBJ whole genome shotgun (WGS) entry which is preliminary data.</text>
</comment>
<keyword evidence="3" id="KW-1185">Reference proteome</keyword>
<protein>
    <recommendedName>
        <fullName evidence="4">Transmembrane protein</fullName>
    </recommendedName>
</protein>
<evidence type="ECO:0000313" key="3">
    <source>
        <dbReference type="Proteomes" id="UP001224890"/>
    </source>
</evidence>
<keyword evidence="1" id="KW-1133">Transmembrane helix</keyword>
<keyword evidence="1" id="KW-0472">Membrane</keyword>
<sequence length="126" mass="14422">MVPQYLKEDMCKRFLKLKEIENRFGIGPSILFFIVDIFLSIPLGPLLVPFDSHDVERLSLVILGTIWMTSKFRRTMAAVVPKLETYSPRGPCKFEETYFWTESVLLSPDEEITEDAASSAENQEDG</sequence>
<dbReference type="EMBL" id="JAHMHR010000043">
    <property type="protein sequence ID" value="KAK1671777.1"/>
    <property type="molecule type" value="Genomic_DNA"/>
</dbReference>
<feature type="transmembrane region" description="Helical" evidence="1">
    <location>
        <begin position="24"/>
        <end position="43"/>
    </location>
</feature>
<dbReference type="GeneID" id="85457301"/>
<accession>A0AAJ0AG92</accession>
<proteinExistence type="predicted"/>
<dbReference type="RefSeq" id="XP_060425780.1">
    <property type="nucleotide sequence ID" value="XM_060572775.1"/>
</dbReference>
<evidence type="ECO:0008006" key="4">
    <source>
        <dbReference type="Google" id="ProtNLM"/>
    </source>
</evidence>
<reference evidence="2" key="1">
    <citation type="submission" date="2021-06" db="EMBL/GenBank/DDBJ databases">
        <title>Comparative genomics, transcriptomics and evolutionary studies reveal genomic signatures of adaptation to plant cell wall in hemibiotrophic fungi.</title>
        <authorList>
            <consortium name="DOE Joint Genome Institute"/>
            <person name="Baroncelli R."/>
            <person name="Diaz J.F."/>
            <person name="Benocci T."/>
            <person name="Peng M."/>
            <person name="Battaglia E."/>
            <person name="Haridas S."/>
            <person name="Andreopoulos W."/>
            <person name="Labutti K."/>
            <person name="Pangilinan J."/>
            <person name="Floch G.L."/>
            <person name="Makela M.R."/>
            <person name="Henrissat B."/>
            <person name="Grigoriev I.V."/>
            <person name="Crouch J.A."/>
            <person name="De Vries R.P."/>
            <person name="Sukno S.A."/>
            <person name="Thon M.R."/>
        </authorList>
    </citation>
    <scope>NUCLEOTIDE SEQUENCE</scope>
    <source>
        <strain evidence="2">CBS 193.32</strain>
    </source>
</reference>
<dbReference type="AlphaFoldDB" id="A0AAJ0AG92"/>
<dbReference type="Proteomes" id="UP001224890">
    <property type="component" value="Unassembled WGS sequence"/>
</dbReference>
<keyword evidence="1" id="KW-0812">Transmembrane</keyword>
<organism evidence="2 3">
    <name type="scientific">Colletotrichum godetiae</name>
    <dbReference type="NCBI Taxonomy" id="1209918"/>
    <lineage>
        <taxon>Eukaryota</taxon>
        <taxon>Fungi</taxon>
        <taxon>Dikarya</taxon>
        <taxon>Ascomycota</taxon>
        <taxon>Pezizomycotina</taxon>
        <taxon>Sordariomycetes</taxon>
        <taxon>Hypocreomycetidae</taxon>
        <taxon>Glomerellales</taxon>
        <taxon>Glomerellaceae</taxon>
        <taxon>Colletotrichum</taxon>
        <taxon>Colletotrichum acutatum species complex</taxon>
    </lineage>
</organism>
<evidence type="ECO:0000313" key="2">
    <source>
        <dbReference type="EMBL" id="KAK1671777.1"/>
    </source>
</evidence>